<keyword evidence="6" id="KW-1185">Reference proteome</keyword>
<dbReference type="PROSITE" id="PS51318">
    <property type="entry name" value="TAT"/>
    <property type="match status" value="1"/>
</dbReference>
<dbReference type="SUPFAM" id="SSF63829">
    <property type="entry name" value="Calcium-dependent phosphotriesterase"/>
    <property type="match status" value="1"/>
</dbReference>
<organism evidence="5 6">
    <name type="scientific">Luteolibacter ambystomatis</name>
    <dbReference type="NCBI Taxonomy" id="2824561"/>
    <lineage>
        <taxon>Bacteria</taxon>
        <taxon>Pseudomonadati</taxon>
        <taxon>Verrucomicrobiota</taxon>
        <taxon>Verrucomicrobiia</taxon>
        <taxon>Verrucomicrobiales</taxon>
        <taxon>Verrucomicrobiaceae</taxon>
        <taxon>Luteolibacter</taxon>
    </lineage>
</organism>
<dbReference type="InterPro" id="IPR006311">
    <property type="entry name" value="TAT_signal"/>
</dbReference>
<evidence type="ECO:0000256" key="1">
    <source>
        <dbReference type="ARBA" id="ARBA00022729"/>
    </source>
</evidence>
<evidence type="ECO:0000313" key="6">
    <source>
        <dbReference type="Proteomes" id="UP000676169"/>
    </source>
</evidence>
<dbReference type="Pfam" id="PF01436">
    <property type="entry name" value="NHL"/>
    <property type="match status" value="1"/>
</dbReference>
<evidence type="ECO:0000256" key="3">
    <source>
        <dbReference type="ARBA" id="ARBA00023180"/>
    </source>
</evidence>
<feature type="signal peptide" evidence="4">
    <location>
        <begin position="1"/>
        <end position="26"/>
    </location>
</feature>
<evidence type="ECO:0008006" key="7">
    <source>
        <dbReference type="Google" id="ProtNLM"/>
    </source>
</evidence>
<proteinExistence type="predicted"/>
<sequence>MSAFPRRDFLALAGAGLAASSLQRTAAAPEPPAIQPARTGNGDFVFETLPGWGATTGGVASGPTHGGIARDKAGRIYASTDGPASVLVYGADGKFSHTIAKEFAGIHQLQIVEENGEEFIYAAWLVGKRAVKLKLDGTPVWTMGAPDAGGAKSADDWKPTAVVRGPDGTVYVCDGYGSSRIHVFGADQTWKKSFAGNGREDGQCRNCHGISLDTRFGQPLLLVMDRENLRLSHFDLDGKFVAHHSQHLRRPCQVSFHGEFAAVSEILGRVTILDKTGTPVAFAGDNPNRKQWDNYGVPRSDFREGVFYTPHGIHWEPNGDLLVSEWNKEGRISRMRLLA</sequence>
<dbReference type="Gene3D" id="2.120.10.30">
    <property type="entry name" value="TolB, C-terminal domain"/>
    <property type="match status" value="1"/>
</dbReference>
<name>A0A975J1U8_9BACT</name>
<accession>A0A975J1U8</accession>
<reference evidence="5" key="1">
    <citation type="submission" date="2021-04" db="EMBL/GenBank/DDBJ databases">
        <title>Luteolibacter sp. 32A isolated from the skin of an Anderson's salamander (Ambystoma andersonii).</title>
        <authorList>
            <person name="Spergser J."/>
            <person name="Busse H.-J."/>
        </authorList>
    </citation>
    <scope>NUCLEOTIDE SEQUENCE</scope>
    <source>
        <strain evidence="5">32A</strain>
    </source>
</reference>
<dbReference type="KEGG" id="lamb:KBB96_06225"/>
<feature type="chain" id="PRO_5037770514" description="6-bladed beta-propeller" evidence="4">
    <location>
        <begin position="27"/>
        <end position="339"/>
    </location>
</feature>
<keyword evidence="2" id="KW-0677">Repeat</keyword>
<evidence type="ECO:0000313" key="5">
    <source>
        <dbReference type="EMBL" id="QUE52486.1"/>
    </source>
</evidence>
<gene>
    <name evidence="5" type="ORF">KBB96_06225</name>
</gene>
<dbReference type="PANTHER" id="PTHR10680:SF38">
    <property type="entry name" value="BLL1368 PROTEIN"/>
    <property type="match status" value="1"/>
</dbReference>
<dbReference type="InterPro" id="IPR001258">
    <property type="entry name" value="NHL_repeat"/>
</dbReference>
<dbReference type="AlphaFoldDB" id="A0A975J1U8"/>
<keyword evidence="1 4" id="KW-0732">Signal</keyword>
<dbReference type="EMBL" id="CP073100">
    <property type="protein sequence ID" value="QUE52486.1"/>
    <property type="molecule type" value="Genomic_DNA"/>
</dbReference>
<dbReference type="RefSeq" id="WP_211633580.1">
    <property type="nucleotide sequence ID" value="NZ_CP073100.1"/>
</dbReference>
<keyword evidence="3" id="KW-0325">Glycoprotein</keyword>
<dbReference type="InterPro" id="IPR011042">
    <property type="entry name" value="6-blade_b-propeller_TolB-like"/>
</dbReference>
<evidence type="ECO:0000256" key="4">
    <source>
        <dbReference type="SAM" id="SignalP"/>
    </source>
</evidence>
<dbReference type="PANTHER" id="PTHR10680">
    <property type="entry name" value="PEPTIDYL-GLYCINE ALPHA-AMIDATING MONOOXYGENASE"/>
    <property type="match status" value="1"/>
</dbReference>
<protein>
    <recommendedName>
        <fullName evidence="7">6-bladed beta-propeller</fullName>
    </recommendedName>
</protein>
<dbReference type="Proteomes" id="UP000676169">
    <property type="component" value="Chromosome"/>
</dbReference>
<evidence type="ECO:0000256" key="2">
    <source>
        <dbReference type="ARBA" id="ARBA00022737"/>
    </source>
</evidence>